<dbReference type="RefSeq" id="WP_005987067.1">
    <property type="nucleotide sequence ID" value="NZ_JH470338.1"/>
</dbReference>
<organism evidence="2 3">
    <name type="scientific">Actinomyces graevenitzii C83</name>
    <dbReference type="NCBI Taxonomy" id="435830"/>
    <lineage>
        <taxon>Bacteria</taxon>
        <taxon>Bacillati</taxon>
        <taxon>Actinomycetota</taxon>
        <taxon>Actinomycetes</taxon>
        <taxon>Actinomycetales</taxon>
        <taxon>Actinomycetaceae</taxon>
        <taxon>Actinomyces</taxon>
    </lineage>
</organism>
<dbReference type="HOGENOM" id="CLU_643454_0_0_11"/>
<proteinExistence type="predicted"/>
<name>G9PGW0_9ACTO</name>
<feature type="domain" description="Rv2525c-like glycoside hydrolase-like" evidence="1">
    <location>
        <begin position="2"/>
        <end position="79"/>
    </location>
</feature>
<evidence type="ECO:0000313" key="2">
    <source>
        <dbReference type="EMBL" id="EHM87613.1"/>
    </source>
</evidence>
<accession>G9PGW0</accession>
<gene>
    <name evidence="2" type="ORF">HMPREF0045_01484</name>
</gene>
<evidence type="ECO:0000259" key="1">
    <source>
        <dbReference type="Pfam" id="PF08924"/>
    </source>
</evidence>
<evidence type="ECO:0000313" key="3">
    <source>
        <dbReference type="Proteomes" id="UP000003822"/>
    </source>
</evidence>
<reference evidence="2 3" key="1">
    <citation type="submission" date="2011-10" db="EMBL/GenBank/DDBJ databases">
        <title>The Genome Sequence of Actinomyces graevenitzii C83.</title>
        <authorList>
            <consortium name="The Broad Institute Genome Sequencing Platform"/>
            <consortium name="The Broad Institute Genome Sequencing Center for Infectious Disease"/>
            <person name="Earl A."/>
            <person name="Ward D."/>
            <person name="Feldgarden M."/>
            <person name="Gevers D."/>
            <person name="Sibley C.D."/>
            <person name="Field T.R."/>
            <person name="Grinwis M."/>
            <person name="Eshaghurshan C.S."/>
            <person name="Surette M.G."/>
            <person name="Young S.K."/>
            <person name="Zeng Q."/>
            <person name="Gargeya S."/>
            <person name="Fitzgerald M."/>
            <person name="Haas B."/>
            <person name="Abouelleil A."/>
            <person name="Alvarado L."/>
            <person name="Arachchi H.M."/>
            <person name="Berlin A."/>
            <person name="Brown A."/>
            <person name="Chapman S.B."/>
            <person name="Chen Z."/>
            <person name="Dunbar C."/>
            <person name="Freedman E."/>
            <person name="Gearin G."/>
            <person name="Goldberg J."/>
            <person name="Griggs A."/>
            <person name="Gujja S."/>
            <person name="Heiman D."/>
            <person name="Howarth C."/>
            <person name="Larson L."/>
            <person name="Lui A."/>
            <person name="MacDonald P.J.P."/>
            <person name="Montmayeur A."/>
            <person name="Murphy C."/>
            <person name="Neiman D."/>
            <person name="Pearson M."/>
            <person name="Priest M."/>
            <person name="Roberts A."/>
            <person name="Saif S."/>
            <person name="Shea T."/>
            <person name="Shenoy N."/>
            <person name="Sisk P."/>
            <person name="Stolte C."/>
            <person name="Sykes S."/>
            <person name="Wortman J."/>
            <person name="Nusbaum C."/>
            <person name="Birren B."/>
        </authorList>
    </citation>
    <scope>NUCLEOTIDE SEQUENCE [LARGE SCALE GENOMIC DNA]</scope>
    <source>
        <strain evidence="2 3">C83</strain>
    </source>
</reference>
<dbReference type="SUPFAM" id="SSF51445">
    <property type="entry name" value="(Trans)glycosidases"/>
    <property type="match status" value="1"/>
</dbReference>
<dbReference type="Pfam" id="PF08924">
    <property type="entry name" value="Rv2525c_GlyHyd-like"/>
    <property type="match status" value="1"/>
</dbReference>
<protein>
    <recommendedName>
        <fullName evidence="1">Rv2525c-like glycoside hydrolase-like domain-containing protein</fullName>
    </recommendedName>
</protein>
<comment type="caution">
    <text evidence="2">The sequence shown here is derived from an EMBL/GenBank/DDBJ whole genome shotgun (WGS) entry which is preliminary data.</text>
</comment>
<dbReference type="STRING" id="435830.HMPREF0045_01484"/>
<dbReference type="InterPro" id="IPR017853">
    <property type="entry name" value="GH"/>
</dbReference>
<dbReference type="InterPro" id="IPR015020">
    <property type="entry name" value="Rv2525c-like_Glyco_Hydro-like"/>
</dbReference>
<dbReference type="Gene3D" id="3.20.20.80">
    <property type="entry name" value="Glycosidases"/>
    <property type="match status" value="1"/>
</dbReference>
<dbReference type="PATRIC" id="fig|435830.3.peg.1422"/>
<dbReference type="EMBL" id="ACRN01000012">
    <property type="protein sequence ID" value="EHM87613.1"/>
    <property type="molecule type" value="Genomic_DNA"/>
</dbReference>
<dbReference type="eggNOG" id="COG3409">
    <property type="taxonomic scope" value="Bacteria"/>
</dbReference>
<keyword evidence="3" id="KW-1185">Reference proteome</keyword>
<dbReference type="AlphaFoldDB" id="G9PGW0"/>
<sequence>MDFDATDDQVTTHIMPYFRAVRDSLGGGYRVGIYASRNICTRVIEAGYAGTAFVSDMSTGFSGNLGFSIPKDWTYDQFTEISGYRGKWDLDKVAYSNAWPAVSYVSPQTVEDPNPNTATDYEKLSPIDLIWHLEKRFNELRKDNKVGRDYISTSHGDVVTVEVSTWRAILNYLSKEYLAEGGSGSTFQWTVAAEPWRGADASVLENDPIAKKIIAAWQRWCGDRKQHLIDVAGGEVDMPHMAVTTLGYLNTNVVPDRWTGWAGDLATAMGELQKLKNWNKDRQVNLDRAARGLVGQKDDYLSDPGLSGYTLYKDGDHIRNTCNYADMCSDGDAIVFARELPKQNEHTHILSNFLGSYYTDKARLANRFKEIAWSVGAKQEGNAATEFEDNTTLSDAIFSDLLASGTPDSDVITACCKALASFIFSR</sequence>
<dbReference type="Proteomes" id="UP000003822">
    <property type="component" value="Unassembled WGS sequence"/>
</dbReference>